<evidence type="ECO:0000256" key="1">
    <source>
        <dbReference type="SAM" id="Phobius"/>
    </source>
</evidence>
<sequence>MDDGRKYKEDDGVPYPVLIDDLIGTVHQVYGGLADPTYLIDADGRVSFYNMWTHAPTLHKAIEELLSQGGRGVVKGGTDRIPHLLSTIADGWHGLQRGFPRSAIELELASPGMASGPFLGYQIRPLLAPIALRATPLPVAAKIGLAVGGAALLFLGVRALSGNGKKRG</sequence>
<organism evidence="2">
    <name type="scientific">uncultured Pyrinomonadaceae bacterium</name>
    <dbReference type="NCBI Taxonomy" id="2283094"/>
    <lineage>
        <taxon>Bacteria</taxon>
        <taxon>Pseudomonadati</taxon>
        <taxon>Acidobacteriota</taxon>
        <taxon>Blastocatellia</taxon>
        <taxon>Blastocatellales</taxon>
        <taxon>Pyrinomonadaceae</taxon>
        <taxon>environmental samples</taxon>
    </lineage>
</organism>
<name>A0A6J4NRX4_9BACT</name>
<reference evidence="2" key="1">
    <citation type="submission" date="2020-02" db="EMBL/GenBank/DDBJ databases">
        <authorList>
            <person name="Meier V. D."/>
        </authorList>
    </citation>
    <scope>NUCLEOTIDE SEQUENCE</scope>
    <source>
        <strain evidence="2">AVDCRST_MAG74</strain>
    </source>
</reference>
<proteinExistence type="predicted"/>
<keyword evidence="1" id="KW-1133">Transmembrane helix</keyword>
<evidence type="ECO:0000313" key="2">
    <source>
        <dbReference type="EMBL" id="CAA9394112.1"/>
    </source>
</evidence>
<dbReference type="Gene3D" id="3.40.30.10">
    <property type="entry name" value="Glutaredoxin"/>
    <property type="match status" value="1"/>
</dbReference>
<keyword evidence="1" id="KW-0812">Transmembrane</keyword>
<keyword evidence="1" id="KW-0472">Membrane</keyword>
<protein>
    <submittedName>
        <fullName evidence="2">Uncharacterized protein</fullName>
    </submittedName>
</protein>
<gene>
    <name evidence="2" type="ORF">AVDCRST_MAG74-1273</name>
</gene>
<dbReference type="AlphaFoldDB" id="A0A6J4NRX4"/>
<accession>A0A6J4NRX4</accession>
<dbReference type="EMBL" id="CADCUR010000096">
    <property type="protein sequence ID" value="CAA9394112.1"/>
    <property type="molecule type" value="Genomic_DNA"/>
</dbReference>
<feature type="transmembrane region" description="Helical" evidence="1">
    <location>
        <begin position="139"/>
        <end position="160"/>
    </location>
</feature>